<reference evidence="1" key="1">
    <citation type="journal article" date="2020" name="Nature">
        <title>Giant virus diversity and host interactions through global metagenomics.</title>
        <authorList>
            <person name="Schulz F."/>
            <person name="Roux S."/>
            <person name="Paez-Espino D."/>
            <person name="Jungbluth S."/>
            <person name="Walsh D.A."/>
            <person name="Denef V.J."/>
            <person name="McMahon K.D."/>
            <person name="Konstantinidis K.T."/>
            <person name="Eloe-Fadrosh E.A."/>
            <person name="Kyrpides N.C."/>
            <person name="Woyke T."/>
        </authorList>
    </citation>
    <scope>NUCLEOTIDE SEQUENCE</scope>
    <source>
        <strain evidence="1">GVMAG-S-1035375-24</strain>
    </source>
</reference>
<name>A0A6C0AJS9_9ZZZZ</name>
<protein>
    <recommendedName>
        <fullName evidence="2">Glycosyltransferase</fullName>
    </recommendedName>
</protein>
<dbReference type="EMBL" id="MN740666">
    <property type="protein sequence ID" value="QHS80039.1"/>
    <property type="molecule type" value="Genomic_DNA"/>
</dbReference>
<organism evidence="1">
    <name type="scientific">viral metagenome</name>
    <dbReference type="NCBI Taxonomy" id="1070528"/>
    <lineage>
        <taxon>unclassified sequences</taxon>
        <taxon>metagenomes</taxon>
        <taxon>organismal metagenomes</taxon>
    </lineage>
</organism>
<sequence>MNVFSFCLYGGYNDRYYPGMIENIQLIHRYFPGWFVFVYTGSDVTADMMAKLRDAPYVVVKPTGKTGIENMIDRFTAIDEPGVDVMFVRDADSRVHSRDRWAIVDFMNSPGFIAHTIRDHKEHSASLMGGLWALRKTAGINIREEYDAYKLNPEDRGIALDQNFLSVKIYPKVKLNLLVHHGGGPTNWFETVRKFPSPWTDAMYCGRVEKPGFNEDVPKRPQPFRLKLSR</sequence>
<proteinExistence type="predicted"/>
<accession>A0A6C0AJS9</accession>
<evidence type="ECO:0000313" key="1">
    <source>
        <dbReference type="EMBL" id="QHS80039.1"/>
    </source>
</evidence>
<dbReference type="AlphaFoldDB" id="A0A6C0AJS9"/>
<evidence type="ECO:0008006" key="2">
    <source>
        <dbReference type="Google" id="ProtNLM"/>
    </source>
</evidence>